<dbReference type="InterPro" id="IPR013083">
    <property type="entry name" value="Znf_RING/FYVE/PHD"/>
</dbReference>
<dbReference type="Proteomes" id="UP001108240">
    <property type="component" value="Unplaced"/>
</dbReference>
<feature type="region of interest" description="Disordered" evidence="5">
    <location>
        <begin position="381"/>
        <end position="413"/>
    </location>
</feature>
<feature type="transmembrane region" description="Helical" evidence="6">
    <location>
        <begin position="15"/>
        <end position="39"/>
    </location>
</feature>
<dbReference type="SUPFAM" id="SSF57850">
    <property type="entry name" value="RING/U-box"/>
    <property type="match status" value="1"/>
</dbReference>
<dbReference type="GeneTree" id="ENSGT00950000182909"/>
<dbReference type="Gene3D" id="3.30.40.10">
    <property type="entry name" value="Zinc/RING finger domain, C3HC4 (zinc finger)"/>
    <property type="match status" value="1"/>
</dbReference>
<dbReference type="GO" id="GO:0031624">
    <property type="term" value="F:ubiquitin conjugating enzyme binding"/>
    <property type="evidence" value="ECO:0007669"/>
    <property type="project" value="TreeGrafter"/>
</dbReference>
<dbReference type="GO" id="GO:0061630">
    <property type="term" value="F:ubiquitin protein ligase activity"/>
    <property type="evidence" value="ECO:0007669"/>
    <property type="project" value="InterPro"/>
</dbReference>
<dbReference type="PANTHER" id="PTHR46717">
    <property type="entry name" value="E3 UBIQUITIN-PROTEIN LIGASE RNF180"/>
    <property type="match status" value="1"/>
</dbReference>
<dbReference type="GO" id="GO:0000209">
    <property type="term" value="P:protein polyubiquitination"/>
    <property type="evidence" value="ECO:0007669"/>
    <property type="project" value="InterPro"/>
</dbReference>
<reference evidence="8" key="1">
    <citation type="submission" date="2025-08" db="UniProtKB">
        <authorList>
            <consortium name="Ensembl"/>
        </authorList>
    </citation>
    <scope>IDENTIFICATION</scope>
</reference>
<dbReference type="Pfam" id="PF19332">
    <property type="entry name" value="RNF180_C"/>
    <property type="match status" value="1"/>
</dbReference>
<dbReference type="InterPro" id="IPR017907">
    <property type="entry name" value="Znf_RING_CS"/>
</dbReference>
<dbReference type="GO" id="GO:0042415">
    <property type="term" value="P:norepinephrine metabolic process"/>
    <property type="evidence" value="ECO:0007669"/>
    <property type="project" value="TreeGrafter"/>
</dbReference>
<dbReference type="GO" id="GO:0042428">
    <property type="term" value="P:serotonin metabolic process"/>
    <property type="evidence" value="ECO:0007669"/>
    <property type="project" value="TreeGrafter"/>
</dbReference>
<dbReference type="InterPro" id="IPR045790">
    <property type="entry name" value="RNF180_C"/>
</dbReference>
<dbReference type="SMART" id="SM00184">
    <property type="entry name" value="RING"/>
    <property type="match status" value="1"/>
</dbReference>
<feature type="domain" description="RING-type" evidence="7">
    <location>
        <begin position="439"/>
        <end position="481"/>
    </location>
</feature>
<keyword evidence="1" id="KW-0479">Metal-binding</keyword>
<evidence type="ECO:0000256" key="6">
    <source>
        <dbReference type="SAM" id="Phobius"/>
    </source>
</evidence>
<dbReference type="AlphaFoldDB" id="A0A9J7Z0T7"/>
<sequence length="597" mass="68351">MECRASSLPHVCRDFGLNLAVVLMVLAGILILALLYWVLLLRHRLRVAQAGNALEYFGFYHMAQYDQKEPNLPVVTPSLPSPPPPVPQPPVHVTPPPPHMLYASAPIIHTTPPSPHPSCGASSDAEVYSRIGVLRPSRLSSTKEEDQLVTLEGPINLRCRKCRRCLRDSRSLLKVITSREAAATCSVWHLNVESLPDWIFASVDQANWTVGKLKCQYCGARLGGFNFVNCSKCSCGHDTAVHLSKSRVDQDLKPPVLLTRLGRTREQPVRKENEVESLPQTINSSLSPSSALNFSCTVSRVASPETELEVESSEEPQILEIVERGTDFYLPYELPPQLSDYLESLEEWQVHSASQSRTSLDRAVNPEEVRFRVMEEPSRNISPNLEPKYSKREKNRLKSLRRKQRKKERWIQRQQEEKDLAMKWDLTGSDDEEREGYTCAVCLDVYYSPYKCHPCSHVFCEPCLRTLAKNRPSNTLCPLCRTLISHVLFQEELSQTTKTCFPKVYRSRHETFQKTNYSKWPLPNCPKRFRIFWGFQRHGGPASRWQFPHRAFGLDALDLGDMWGWPFDIDFIIISIYSLHWVMAFIIFCGLCYFLLL</sequence>
<dbReference type="InterPro" id="IPR001841">
    <property type="entry name" value="Znf_RING"/>
</dbReference>
<keyword evidence="2 4" id="KW-0863">Zinc-finger</keyword>
<evidence type="ECO:0000256" key="4">
    <source>
        <dbReference type="PROSITE-ProRule" id="PRU00175"/>
    </source>
</evidence>
<protein>
    <submittedName>
        <fullName evidence="8">Ring finger protein 180b</fullName>
    </submittedName>
</protein>
<keyword evidence="6" id="KW-0812">Transmembrane</keyword>
<evidence type="ECO:0000256" key="2">
    <source>
        <dbReference type="ARBA" id="ARBA00022771"/>
    </source>
</evidence>
<evidence type="ECO:0000313" key="9">
    <source>
        <dbReference type="Proteomes" id="UP001108240"/>
    </source>
</evidence>
<dbReference type="Ensembl" id="ENSCCRT00000110236.1">
    <property type="protein sequence ID" value="ENSCCRP00000124861.1"/>
    <property type="gene ID" value="ENSCCRG00000011085.2"/>
</dbReference>
<keyword evidence="6" id="KW-0472">Membrane</keyword>
<dbReference type="GO" id="GO:0005789">
    <property type="term" value="C:endoplasmic reticulum membrane"/>
    <property type="evidence" value="ECO:0007669"/>
    <property type="project" value="TreeGrafter"/>
</dbReference>
<name>A0A9J7Z0T7_CYPCA</name>
<keyword evidence="3" id="KW-0862">Zinc</keyword>
<feature type="transmembrane region" description="Helical" evidence="6">
    <location>
        <begin position="571"/>
        <end position="596"/>
    </location>
</feature>
<organism evidence="8 9">
    <name type="scientific">Cyprinus carpio carpio</name>
    <dbReference type="NCBI Taxonomy" id="630221"/>
    <lineage>
        <taxon>Eukaryota</taxon>
        <taxon>Metazoa</taxon>
        <taxon>Chordata</taxon>
        <taxon>Craniata</taxon>
        <taxon>Vertebrata</taxon>
        <taxon>Euteleostomi</taxon>
        <taxon>Actinopterygii</taxon>
        <taxon>Neopterygii</taxon>
        <taxon>Teleostei</taxon>
        <taxon>Ostariophysi</taxon>
        <taxon>Cypriniformes</taxon>
        <taxon>Cyprinidae</taxon>
        <taxon>Cyprininae</taxon>
        <taxon>Cyprinus</taxon>
    </lineage>
</organism>
<evidence type="ECO:0000256" key="5">
    <source>
        <dbReference type="SAM" id="MobiDB-lite"/>
    </source>
</evidence>
<dbReference type="PANTHER" id="PTHR46717:SF1">
    <property type="entry name" value="E3 UBIQUITIN-PROTEIN LIGASE RNF180"/>
    <property type="match status" value="1"/>
</dbReference>
<dbReference type="Pfam" id="PF13923">
    <property type="entry name" value="zf-C3HC4_2"/>
    <property type="match status" value="1"/>
</dbReference>
<proteinExistence type="predicted"/>
<dbReference type="GO" id="GO:0032436">
    <property type="term" value="P:positive regulation of proteasomal ubiquitin-dependent protein catabolic process"/>
    <property type="evidence" value="ECO:0007669"/>
    <property type="project" value="TreeGrafter"/>
</dbReference>
<evidence type="ECO:0000256" key="1">
    <source>
        <dbReference type="ARBA" id="ARBA00022723"/>
    </source>
</evidence>
<evidence type="ECO:0000259" key="7">
    <source>
        <dbReference type="PROSITE" id="PS50089"/>
    </source>
</evidence>
<keyword evidence="9" id="KW-1185">Reference proteome</keyword>
<reference evidence="8" key="2">
    <citation type="submission" date="2025-09" db="UniProtKB">
        <authorList>
            <consortium name="Ensembl"/>
        </authorList>
    </citation>
    <scope>IDENTIFICATION</scope>
</reference>
<dbReference type="GO" id="GO:0008270">
    <property type="term" value="F:zinc ion binding"/>
    <property type="evidence" value="ECO:0007669"/>
    <property type="project" value="UniProtKB-KW"/>
</dbReference>
<dbReference type="CDD" id="cd16554">
    <property type="entry name" value="RING-HC_RNF180"/>
    <property type="match status" value="1"/>
</dbReference>
<feature type="compositionally biased region" description="Basic residues" evidence="5">
    <location>
        <begin position="391"/>
        <end position="408"/>
    </location>
</feature>
<evidence type="ECO:0000256" key="3">
    <source>
        <dbReference type="ARBA" id="ARBA00022833"/>
    </source>
</evidence>
<dbReference type="PROSITE" id="PS50089">
    <property type="entry name" value="ZF_RING_2"/>
    <property type="match status" value="1"/>
</dbReference>
<keyword evidence="6" id="KW-1133">Transmembrane helix</keyword>
<accession>A0A9J7Z0T7</accession>
<evidence type="ECO:0000313" key="8">
    <source>
        <dbReference type="Ensembl" id="ENSCCRP00000124861.1"/>
    </source>
</evidence>
<dbReference type="PROSITE" id="PS00518">
    <property type="entry name" value="ZF_RING_1"/>
    <property type="match status" value="1"/>
</dbReference>
<dbReference type="OMA" id="CETQTQR"/>
<dbReference type="InterPro" id="IPR033263">
    <property type="entry name" value="RNF180"/>
</dbReference>